<dbReference type="Proteomes" id="UP000231246">
    <property type="component" value="Unassembled WGS sequence"/>
</dbReference>
<evidence type="ECO:0008006" key="3">
    <source>
        <dbReference type="Google" id="ProtNLM"/>
    </source>
</evidence>
<proteinExistence type="predicted"/>
<dbReference type="InterPro" id="IPR010985">
    <property type="entry name" value="Ribbon_hlx_hlx"/>
</dbReference>
<dbReference type="SUPFAM" id="SSF47598">
    <property type="entry name" value="Ribbon-helix-helix"/>
    <property type="match status" value="1"/>
</dbReference>
<gene>
    <name evidence="1" type="ORF">COW99_05830</name>
</gene>
<organism evidence="1 2">
    <name type="scientific">Candidatus Roizmanbacteria bacterium CG22_combo_CG10-13_8_21_14_all_38_20</name>
    <dbReference type="NCBI Taxonomy" id="1974862"/>
    <lineage>
        <taxon>Bacteria</taxon>
        <taxon>Candidatus Roizmaniibacteriota</taxon>
    </lineage>
</organism>
<evidence type="ECO:0000313" key="2">
    <source>
        <dbReference type="Proteomes" id="UP000231246"/>
    </source>
</evidence>
<reference evidence="1 2" key="1">
    <citation type="submission" date="2017-09" db="EMBL/GenBank/DDBJ databases">
        <title>Depth-based differentiation of microbial function through sediment-hosted aquifers and enrichment of novel symbionts in the deep terrestrial subsurface.</title>
        <authorList>
            <person name="Probst A.J."/>
            <person name="Ladd B."/>
            <person name="Jarett J.K."/>
            <person name="Geller-Mcgrath D.E."/>
            <person name="Sieber C.M."/>
            <person name="Emerson J.B."/>
            <person name="Anantharaman K."/>
            <person name="Thomas B.C."/>
            <person name="Malmstrom R."/>
            <person name="Stieglmeier M."/>
            <person name="Klingl A."/>
            <person name="Woyke T."/>
            <person name="Ryan C.M."/>
            <person name="Banfield J.F."/>
        </authorList>
    </citation>
    <scope>NUCLEOTIDE SEQUENCE [LARGE SCALE GENOMIC DNA]</scope>
    <source>
        <strain evidence="1">CG22_combo_CG10-13_8_21_14_all_38_20</strain>
    </source>
</reference>
<dbReference type="AlphaFoldDB" id="A0A2H0BTV9"/>
<dbReference type="GO" id="GO:0006355">
    <property type="term" value="P:regulation of DNA-templated transcription"/>
    <property type="evidence" value="ECO:0007669"/>
    <property type="project" value="InterPro"/>
</dbReference>
<protein>
    <recommendedName>
        <fullName evidence="3">Ribbon-helix-helix protein CopG domain-containing protein</fullName>
    </recommendedName>
</protein>
<accession>A0A2H0BTV9</accession>
<dbReference type="CDD" id="cd22231">
    <property type="entry name" value="RHH_NikR_HicB-like"/>
    <property type="match status" value="1"/>
</dbReference>
<comment type="caution">
    <text evidence="1">The sequence shown here is derived from an EMBL/GenBank/DDBJ whole genome shotgun (WGS) entry which is preliminary data.</text>
</comment>
<sequence>MTTVNISLPVEMYSDAKTVILERGYASLSELVRDALRGLLYPHLTVNGFIREFEDRVLEAATESQGKDVLLKTNKDLKNYFLQDKLPQKSNL</sequence>
<dbReference type="EMBL" id="PCTA01000034">
    <property type="protein sequence ID" value="PIP61113.1"/>
    <property type="molecule type" value="Genomic_DNA"/>
</dbReference>
<name>A0A2H0BTV9_9BACT</name>
<evidence type="ECO:0000313" key="1">
    <source>
        <dbReference type="EMBL" id="PIP61113.1"/>
    </source>
</evidence>